<evidence type="ECO:0000313" key="3">
    <source>
        <dbReference type="Proteomes" id="UP000823749"/>
    </source>
</evidence>
<proteinExistence type="predicted"/>
<name>A0AAV6LM96_9ERIC</name>
<comment type="caution">
    <text evidence="2">The sequence shown here is derived from an EMBL/GenBank/DDBJ whole genome shotgun (WGS) entry which is preliminary data.</text>
</comment>
<organism evidence="2 3">
    <name type="scientific">Rhododendron griersonianum</name>
    <dbReference type="NCBI Taxonomy" id="479676"/>
    <lineage>
        <taxon>Eukaryota</taxon>
        <taxon>Viridiplantae</taxon>
        <taxon>Streptophyta</taxon>
        <taxon>Embryophyta</taxon>
        <taxon>Tracheophyta</taxon>
        <taxon>Spermatophyta</taxon>
        <taxon>Magnoliopsida</taxon>
        <taxon>eudicotyledons</taxon>
        <taxon>Gunneridae</taxon>
        <taxon>Pentapetalae</taxon>
        <taxon>asterids</taxon>
        <taxon>Ericales</taxon>
        <taxon>Ericaceae</taxon>
        <taxon>Ericoideae</taxon>
        <taxon>Rhodoreae</taxon>
        <taxon>Rhododendron</taxon>
    </lineage>
</organism>
<feature type="region of interest" description="Disordered" evidence="1">
    <location>
        <begin position="117"/>
        <end position="136"/>
    </location>
</feature>
<dbReference type="Proteomes" id="UP000823749">
    <property type="component" value="Chromosome 1"/>
</dbReference>
<reference evidence="2" key="1">
    <citation type="submission" date="2020-08" db="EMBL/GenBank/DDBJ databases">
        <title>Plant Genome Project.</title>
        <authorList>
            <person name="Zhang R.-G."/>
        </authorList>
    </citation>
    <scope>NUCLEOTIDE SEQUENCE</scope>
    <source>
        <strain evidence="2">WSP0</strain>
        <tissue evidence="2">Leaf</tissue>
    </source>
</reference>
<dbReference type="AlphaFoldDB" id="A0AAV6LM96"/>
<keyword evidence="3" id="KW-1185">Reference proteome</keyword>
<sequence>MSSSSDSITIDEWGPYRVKGNQAKHVDQDSLERRVKYRAKEALMGEMSKIEECFGYYTKEQKKSILKKCAKSNCLVWFNAIKMIREQPKEMKELEKKAKENPPIQVHHHIPCEGSCSARPLSPGCASSAPIDIPSD</sequence>
<dbReference type="EMBL" id="JACTNZ010000001">
    <property type="protein sequence ID" value="KAG5565891.1"/>
    <property type="molecule type" value="Genomic_DNA"/>
</dbReference>
<evidence type="ECO:0000313" key="2">
    <source>
        <dbReference type="EMBL" id="KAG5565891.1"/>
    </source>
</evidence>
<protein>
    <submittedName>
        <fullName evidence="2">Uncharacterized protein</fullName>
    </submittedName>
</protein>
<gene>
    <name evidence="2" type="ORF">RHGRI_001717</name>
</gene>
<evidence type="ECO:0000256" key="1">
    <source>
        <dbReference type="SAM" id="MobiDB-lite"/>
    </source>
</evidence>
<accession>A0AAV6LM96</accession>